<dbReference type="PANTHER" id="PTHR46821">
    <property type="entry name" value="OS07G0586332 PROTEIN"/>
    <property type="match status" value="1"/>
</dbReference>
<name>A0A2P2KCG3_RHIMU</name>
<evidence type="ECO:0000259" key="2">
    <source>
        <dbReference type="PROSITE" id="PS50011"/>
    </source>
</evidence>
<dbReference type="InterPro" id="IPR000719">
    <property type="entry name" value="Prot_kinase_dom"/>
</dbReference>
<accession>A0A2P2KCG3</accession>
<dbReference type="InterPro" id="IPR044576">
    <property type="entry name" value="At4g25390-like"/>
</dbReference>
<dbReference type="Pfam" id="PF00069">
    <property type="entry name" value="Pkinase"/>
    <property type="match status" value="1"/>
</dbReference>
<dbReference type="Gene3D" id="1.10.510.10">
    <property type="entry name" value="Transferase(Phosphotransferase) domain 1"/>
    <property type="match status" value="1"/>
</dbReference>
<evidence type="ECO:0000313" key="3">
    <source>
        <dbReference type="EMBL" id="MBX03341.1"/>
    </source>
</evidence>
<dbReference type="PROSITE" id="PS50011">
    <property type="entry name" value="PROTEIN_KINASE_DOM"/>
    <property type="match status" value="1"/>
</dbReference>
<protein>
    <submittedName>
        <fullName evidence="3">Uncharacterized protein MANES_06G140400</fullName>
    </submittedName>
</protein>
<dbReference type="GO" id="GO:0004672">
    <property type="term" value="F:protein kinase activity"/>
    <property type="evidence" value="ECO:0007669"/>
    <property type="project" value="InterPro"/>
</dbReference>
<dbReference type="GO" id="GO:0005524">
    <property type="term" value="F:ATP binding"/>
    <property type="evidence" value="ECO:0007669"/>
    <property type="project" value="InterPro"/>
</dbReference>
<dbReference type="PANTHER" id="PTHR46821:SF7">
    <property type="entry name" value="PROTEIN KINASE SUPERFAMILY PROTEIN"/>
    <property type="match status" value="1"/>
</dbReference>
<sequence>MRGTVCYVAPECGGGGHLSEKSDVYSFGVLLLVLVAGRRPLQVTNSPMSEFQRANLMHWARNLARAGKLLDLVDQSVQFLDRDQAQLCTTVALLCLQKAPARRPSMKEVVGMLTGELQAPELPTEFSPSPPPHFPFKSRSLKKVR</sequence>
<reference evidence="3" key="1">
    <citation type="submission" date="2018-02" db="EMBL/GenBank/DDBJ databases">
        <title>Rhizophora mucronata_Transcriptome.</title>
        <authorList>
            <person name="Meera S.P."/>
            <person name="Sreeshan A."/>
            <person name="Augustine A."/>
        </authorList>
    </citation>
    <scope>NUCLEOTIDE SEQUENCE</scope>
    <source>
        <tissue evidence="3">Leaf</tissue>
    </source>
</reference>
<feature type="domain" description="Protein kinase" evidence="2">
    <location>
        <begin position="1"/>
        <end position="122"/>
    </location>
</feature>
<evidence type="ECO:0000256" key="1">
    <source>
        <dbReference type="SAM" id="MobiDB-lite"/>
    </source>
</evidence>
<feature type="region of interest" description="Disordered" evidence="1">
    <location>
        <begin position="121"/>
        <end position="145"/>
    </location>
</feature>
<dbReference type="InterPro" id="IPR011009">
    <property type="entry name" value="Kinase-like_dom_sf"/>
</dbReference>
<dbReference type="AlphaFoldDB" id="A0A2P2KCG3"/>
<organism evidence="3">
    <name type="scientific">Rhizophora mucronata</name>
    <name type="common">Asiatic mangrove</name>
    <dbReference type="NCBI Taxonomy" id="61149"/>
    <lineage>
        <taxon>Eukaryota</taxon>
        <taxon>Viridiplantae</taxon>
        <taxon>Streptophyta</taxon>
        <taxon>Embryophyta</taxon>
        <taxon>Tracheophyta</taxon>
        <taxon>Spermatophyta</taxon>
        <taxon>Magnoliopsida</taxon>
        <taxon>eudicotyledons</taxon>
        <taxon>Gunneridae</taxon>
        <taxon>Pentapetalae</taxon>
        <taxon>rosids</taxon>
        <taxon>fabids</taxon>
        <taxon>Malpighiales</taxon>
        <taxon>Rhizophoraceae</taxon>
        <taxon>Rhizophora</taxon>
    </lineage>
</organism>
<dbReference type="EMBL" id="GGEC01022857">
    <property type="protein sequence ID" value="MBX03341.1"/>
    <property type="molecule type" value="Transcribed_RNA"/>
</dbReference>
<proteinExistence type="predicted"/>
<dbReference type="SUPFAM" id="SSF56112">
    <property type="entry name" value="Protein kinase-like (PK-like)"/>
    <property type="match status" value="1"/>
</dbReference>